<proteinExistence type="predicted"/>
<dbReference type="EMBL" id="BQNB010020514">
    <property type="protein sequence ID" value="GJT96795.1"/>
    <property type="molecule type" value="Genomic_DNA"/>
</dbReference>
<reference evidence="2" key="1">
    <citation type="journal article" date="2022" name="Int. J. Mol. Sci.">
        <title>Draft Genome of Tanacetum Coccineum: Genomic Comparison of Closely Related Tanacetum-Family Plants.</title>
        <authorList>
            <person name="Yamashiro T."/>
            <person name="Shiraishi A."/>
            <person name="Nakayama K."/>
            <person name="Satake H."/>
        </authorList>
    </citation>
    <scope>NUCLEOTIDE SEQUENCE</scope>
</reference>
<evidence type="ECO:0000313" key="2">
    <source>
        <dbReference type="EMBL" id="GJT96795.1"/>
    </source>
</evidence>
<reference evidence="2" key="2">
    <citation type="submission" date="2022-01" db="EMBL/GenBank/DDBJ databases">
        <authorList>
            <person name="Yamashiro T."/>
            <person name="Shiraishi A."/>
            <person name="Satake H."/>
            <person name="Nakayama K."/>
        </authorList>
    </citation>
    <scope>NUCLEOTIDE SEQUENCE</scope>
</reference>
<evidence type="ECO:0000259" key="1">
    <source>
        <dbReference type="PROSITE" id="PS50076"/>
    </source>
</evidence>
<accession>A0ABQ5IAW2</accession>
<organism evidence="2 3">
    <name type="scientific">Tanacetum coccineum</name>
    <dbReference type="NCBI Taxonomy" id="301880"/>
    <lineage>
        <taxon>Eukaryota</taxon>
        <taxon>Viridiplantae</taxon>
        <taxon>Streptophyta</taxon>
        <taxon>Embryophyta</taxon>
        <taxon>Tracheophyta</taxon>
        <taxon>Spermatophyta</taxon>
        <taxon>Magnoliopsida</taxon>
        <taxon>eudicotyledons</taxon>
        <taxon>Gunneridae</taxon>
        <taxon>Pentapetalae</taxon>
        <taxon>asterids</taxon>
        <taxon>campanulids</taxon>
        <taxon>Asterales</taxon>
        <taxon>Asteraceae</taxon>
        <taxon>Asteroideae</taxon>
        <taxon>Anthemideae</taxon>
        <taxon>Anthemidinae</taxon>
        <taxon>Tanacetum</taxon>
    </lineage>
</organism>
<dbReference type="PROSITE" id="PS50076">
    <property type="entry name" value="DNAJ_2"/>
    <property type="match status" value="1"/>
</dbReference>
<gene>
    <name evidence="2" type="ORF">Tco_1092313</name>
</gene>
<sequence>MEFCANYKTLLGNEIEGPEALDFADFGTMHEGQALQNLDQLCRHNAKEKVTLEDLFFLHNMDGGALVDVPWNIAKFLFDKAKGAKKKSMIVGAYLIGRIARYNGLGLEELVDDMLNNSEDEATAAEARRAQDEVGGVRHHPNMSFTNRLRAIDDRLGDIDTNIYKLSNDVEELTNVISGMSEQYDQF</sequence>
<name>A0ABQ5IAW2_9ASTR</name>
<protein>
    <submittedName>
        <fullName evidence="2">Retrovirus-related pol polyprotein from transposon TNT 1-94</fullName>
    </submittedName>
</protein>
<feature type="domain" description="J" evidence="1">
    <location>
        <begin position="100"/>
        <end position="187"/>
    </location>
</feature>
<comment type="caution">
    <text evidence="2">The sequence shown here is derived from an EMBL/GenBank/DDBJ whole genome shotgun (WGS) entry which is preliminary data.</text>
</comment>
<keyword evidence="3" id="KW-1185">Reference proteome</keyword>
<evidence type="ECO:0000313" key="3">
    <source>
        <dbReference type="Proteomes" id="UP001151760"/>
    </source>
</evidence>
<dbReference type="InterPro" id="IPR001623">
    <property type="entry name" value="DnaJ_domain"/>
</dbReference>
<dbReference type="Proteomes" id="UP001151760">
    <property type="component" value="Unassembled WGS sequence"/>
</dbReference>